<dbReference type="EMBL" id="CP068570">
    <property type="protein sequence ID" value="QQZ48780.1"/>
    <property type="molecule type" value="Genomic_DNA"/>
</dbReference>
<reference evidence="1" key="1">
    <citation type="submission" date="2021-01" db="EMBL/GenBank/DDBJ databases">
        <title>Genome sequence of Phenylobacterium sp. 20VBR1 isolated from a valley glaceir, Ny-Alesund, Svalbard.</title>
        <authorList>
            <person name="Thomas F.A."/>
            <person name="Krishnan K.P."/>
            <person name="Sinha R.K."/>
        </authorList>
    </citation>
    <scope>NUCLEOTIDE SEQUENCE</scope>
    <source>
        <strain evidence="1">20VBR1</strain>
    </source>
</reference>
<dbReference type="AlphaFoldDB" id="A0A974P1I5"/>
<evidence type="ECO:0000313" key="1">
    <source>
        <dbReference type="EMBL" id="QQZ48780.1"/>
    </source>
</evidence>
<protein>
    <submittedName>
        <fullName evidence="1">Uncharacterized protein</fullName>
    </submittedName>
</protein>
<gene>
    <name evidence="1" type="ORF">JKL49_15390</name>
</gene>
<sequence length="83" mass="9168">MEWPSPSAPTSTCWAALRGFHMLEHPSAWLKRPANFLRVLGYWARGKTANAAAYPPKLGPERHEMLTALGLSPQLDIDRLAAA</sequence>
<proteinExistence type="predicted"/>
<accession>A0A974P1I5</accession>
<name>A0A974P1I5_9CAUL</name>
<organism evidence="1">
    <name type="scientific">Phenylobacterium glaciei</name>
    <dbReference type="NCBI Taxonomy" id="2803784"/>
    <lineage>
        <taxon>Bacteria</taxon>
        <taxon>Pseudomonadati</taxon>
        <taxon>Pseudomonadota</taxon>
        <taxon>Alphaproteobacteria</taxon>
        <taxon>Caulobacterales</taxon>
        <taxon>Caulobacteraceae</taxon>
        <taxon>Phenylobacterium</taxon>
    </lineage>
</organism>